<dbReference type="PROSITE" id="PS00041">
    <property type="entry name" value="HTH_ARAC_FAMILY_1"/>
    <property type="match status" value="1"/>
</dbReference>
<evidence type="ECO:0000313" key="6">
    <source>
        <dbReference type="Proteomes" id="UP000007488"/>
    </source>
</evidence>
<dbReference type="HOGENOM" id="CLU_865806_0_0_9"/>
<evidence type="ECO:0000259" key="4">
    <source>
        <dbReference type="PROSITE" id="PS01124"/>
    </source>
</evidence>
<dbReference type="InterPro" id="IPR018060">
    <property type="entry name" value="HTH_AraC"/>
</dbReference>
<reference evidence="6" key="2">
    <citation type="submission" date="2011-02" db="EMBL/GenBank/DDBJ databases">
        <title>The complete genome of Syntrophobotulus glycolicus DSM 8271.</title>
        <authorList>
            <person name="Lucas S."/>
            <person name="Copeland A."/>
            <person name="Lapidus A."/>
            <person name="Bruce D."/>
            <person name="Goodwin L."/>
            <person name="Pitluck S."/>
            <person name="Kyrpides N."/>
            <person name="Mavromatis K."/>
            <person name="Pagani I."/>
            <person name="Ivanova N."/>
            <person name="Mikhailova N."/>
            <person name="Chertkov O."/>
            <person name="Held B."/>
            <person name="Detter J.C."/>
            <person name="Tapia R."/>
            <person name="Han C."/>
            <person name="Land M."/>
            <person name="Hauser L."/>
            <person name="Markowitz V."/>
            <person name="Cheng J.-F."/>
            <person name="Hugenholtz P."/>
            <person name="Woyke T."/>
            <person name="Wu D."/>
            <person name="Spring S."/>
            <person name="Schroeder M."/>
            <person name="Brambilla E."/>
            <person name="Klenk H.-P."/>
            <person name="Eisen J.A."/>
        </authorList>
    </citation>
    <scope>NUCLEOTIDE SEQUENCE [LARGE SCALE GENOMIC DNA]</scope>
    <source>
        <strain evidence="6">DSM 8271 / FlGlyR</strain>
    </source>
</reference>
<evidence type="ECO:0000256" key="3">
    <source>
        <dbReference type="ARBA" id="ARBA00023163"/>
    </source>
</evidence>
<dbReference type="eggNOG" id="COG2207">
    <property type="taxonomic scope" value="Bacteria"/>
</dbReference>
<dbReference type="Proteomes" id="UP000007488">
    <property type="component" value="Chromosome"/>
</dbReference>
<dbReference type="GO" id="GO:0043565">
    <property type="term" value="F:sequence-specific DNA binding"/>
    <property type="evidence" value="ECO:0007669"/>
    <property type="project" value="InterPro"/>
</dbReference>
<dbReference type="Gene3D" id="1.10.10.60">
    <property type="entry name" value="Homeodomain-like"/>
    <property type="match status" value="1"/>
</dbReference>
<accession>F0SVR0</accession>
<dbReference type="Pfam" id="PF12833">
    <property type="entry name" value="HTH_18"/>
    <property type="match status" value="1"/>
</dbReference>
<dbReference type="STRING" id="645991.Sgly_1307"/>
<dbReference type="PRINTS" id="PR00032">
    <property type="entry name" value="HTHARAC"/>
</dbReference>
<keyword evidence="1" id="KW-0805">Transcription regulation</keyword>
<dbReference type="KEGG" id="sgy:Sgly_1307"/>
<gene>
    <name evidence="5" type="ordered locus">Sgly_1307</name>
</gene>
<keyword evidence="6" id="KW-1185">Reference proteome</keyword>
<evidence type="ECO:0000313" key="5">
    <source>
        <dbReference type="EMBL" id="ADY55616.1"/>
    </source>
</evidence>
<dbReference type="InterPro" id="IPR053142">
    <property type="entry name" value="PchR_regulatory_protein"/>
</dbReference>
<dbReference type="InterPro" id="IPR009057">
    <property type="entry name" value="Homeodomain-like_sf"/>
</dbReference>
<dbReference type="AlphaFoldDB" id="F0SVR0"/>
<proteinExistence type="predicted"/>
<dbReference type="PROSITE" id="PS01124">
    <property type="entry name" value="HTH_ARAC_FAMILY_2"/>
    <property type="match status" value="1"/>
</dbReference>
<evidence type="ECO:0000256" key="2">
    <source>
        <dbReference type="ARBA" id="ARBA00023125"/>
    </source>
</evidence>
<dbReference type="GO" id="GO:0003700">
    <property type="term" value="F:DNA-binding transcription factor activity"/>
    <property type="evidence" value="ECO:0007669"/>
    <property type="project" value="InterPro"/>
</dbReference>
<feature type="domain" description="HTH araC/xylS-type" evidence="4">
    <location>
        <begin position="221"/>
        <end position="319"/>
    </location>
</feature>
<reference evidence="5 6" key="1">
    <citation type="journal article" date="2011" name="Stand. Genomic Sci.">
        <title>Complete genome sequence of Syntrophobotulus glycolicus type strain (FlGlyR).</title>
        <authorList>
            <person name="Han C."/>
            <person name="Mwirichia R."/>
            <person name="Chertkov O."/>
            <person name="Held B."/>
            <person name="Lapidus A."/>
            <person name="Nolan M."/>
            <person name="Lucas S."/>
            <person name="Hammon N."/>
            <person name="Deshpande S."/>
            <person name="Cheng J.F."/>
            <person name="Tapia R."/>
            <person name="Goodwin L."/>
            <person name="Pitluck S."/>
            <person name="Huntemann M."/>
            <person name="Liolios K."/>
            <person name="Ivanova N."/>
            <person name="Pagani I."/>
            <person name="Mavromatis K."/>
            <person name="Ovchinikova G."/>
            <person name="Pati A."/>
            <person name="Chen A."/>
            <person name="Palaniappan K."/>
            <person name="Land M."/>
            <person name="Hauser L."/>
            <person name="Brambilla E.M."/>
            <person name="Rohde M."/>
            <person name="Spring S."/>
            <person name="Sikorski J."/>
            <person name="Goker M."/>
            <person name="Woyke T."/>
            <person name="Bristow J."/>
            <person name="Eisen J.A."/>
            <person name="Markowitz V."/>
            <person name="Hugenholtz P."/>
            <person name="Kyrpides N.C."/>
            <person name="Klenk H.P."/>
            <person name="Detter J.C."/>
        </authorList>
    </citation>
    <scope>NUCLEOTIDE SEQUENCE [LARGE SCALE GENOMIC DNA]</scope>
    <source>
        <strain evidence="6">DSM 8271 / FlGlyR</strain>
    </source>
</reference>
<organism evidence="5 6">
    <name type="scientific">Syntrophobotulus glycolicus (strain DSM 8271 / FlGlyR)</name>
    <dbReference type="NCBI Taxonomy" id="645991"/>
    <lineage>
        <taxon>Bacteria</taxon>
        <taxon>Bacillati</taxon>
        <taxon>Bacillota</taxon>
        <taxon>Clostridia</taxon>
        <taxon>Eubacteriales</taxon>
        <taxon>Desulfitobacteriaceae</taxon>
        <taxon>Syntrophobotulus</taxon>
    </lineage>
</organism>
<dbReference type="PANTHER" id="PTHR47893">
    <property type="entry name" value="REGULATORY PROTEIN PCHR"/>
    <property type="match status" value="1"/>
</dbReference>
<evidence type="ECO:0000256" key="1">
    <source>
        <dbReference type="ARBA" id="ARBA00023015"/>
    </source>
</evidence>
<dbReference type="RefSeq" id="WP_013624486.1">
    <property type="nucleotide sequence ID" value="NC_015172.1"/>
</dbReference>
<dbReference type="SMART" id="SM00342">
    <property type="entry name" value="HTH_ARAC"/>
    <property type="match status" value="1"/>
</dbReference>
<protein>
    <submittedName>
        <fullName evidence="5">Transcriptional regulator, AraC family</fullName>
    </submittedName>
</protein>
<dbReference type="InterPro" id="IPR020449">
    <property type="entry name" value="Tscrpt_reg_AraC-type_HTH"/>
</dbReference>
<keyword evidence="2" id="KW-0238">DNA-binding</keyword>
<dbReference type="InterPro" id="IPR018062">
    <property type="entry name" value="HTH_AraC-typ_CS"/>
</dbReference>
<dbReference type="SUPFAM" id="SSF46689">
    <property type="entry name" value="Homeodomain-like"/>
    <property type="match status" value="1"/>
</dbReference>
<dbReference type="PANTHER" id="PTHR47893:SF1">
    <property type="entry name" value="REGULATORY PROTEIN PCHR"/>
    <property type="match status" value="1"/>
</dbReference>
<name>F0SVR0_SYNGF</name>
<keyword evidence="3" id="KW-0804">Transcription</keyword>
<dbReference type="EMBL" id="CP002547">
    <property type="protein sequence ID" value="ADY55616.1"/>
    <property type="molecule type" value="Genomic_DNA"/>
</dbReference>
<sequence>MKDYHIIHNSTEFYEYLLSITGGQKKITQSGFLYSGETSLLNYEIERLIFTPGFETAFQKLIAKEPFVIRFIPHYEGIELTVFFEDEHWRRLKSIRCRLMFLFEDKSLNQKLEYCIVPGYHYALNIYLERSWLYNFLDIRAFFPYKYADVFAYIPDHEAERFWPALSEMKSVEMNGASKQIFLQAKSMELFSLALDFIAEQKTDHQARALHMRKEDILSLRNIHTEIENNYIDPPTLKELSRKYCVNMRKLTEGYKQLYGTTVYEFVISCRMKRALFCLRNLGLSVSEAAVEAGYVHLSHFIETFRKYYGFSPGEIKCQAK</sequence>